<gene>
    <name evidence="1" type="ORF">K503DRAFT_294981</name>
</gene>
<protein>
    <submittedName>
        <fullName evidence="1">Uncharacterized protein</fullName>
    </submittedName>
</protein>
<dbReference type="AlphaFoldDB" id="A0A1B7MVD7"/>
<evidence type="ECO:0000313" key="1">
    <source>
        <dbReference type="EMBL" id="OAX36517.1"/>
    </source>
</evidence>
<accession>A0A1B7MVD7</accession>
<dbReference type="InParanoid" id="A0A1B7MVD7"/>
<proteinExistence type="predicted"/>
<organism evidence="1 2">
    <name type="scientific">Rhizopogon vinicolor AM-OR11-026</name>
    <dbReference type="NCBI Taxonomy" id="1314800"/>
    <lineage>
        <taxon>Eukaryota</taxon>
        <taxon>Fungi</taxon>
        <taxon>Dikarya</taxon>
        <taxon>Basidiomycota</taxon>
        <taxon>Agaricomycotina</taxon>
        <taxon>Agaricomycetes</taxon>
        <taxon>Agaricomycetidae</taxon>
        <taxon>Boletales</taxon>
        <taxon>Suillineae</taxon>
        <taxon>Rhizopogonaceae</taxon>
        <taxon>Rhizopogon</taxon>
    </lineage>
</organism>
<name>A0A1B7MVD7_9AGAM</name>
<reference evidence="1 2" key="1">
    <citation type="submission" date="2016-06" db="EMBL/GenBank/DDBJ databases">
        <title>Comparative genomics of the ectomycorrhizal sister species Rhizopogon vinicolor and Rhizopogon vesiculosus (Basidiomycota: Boletales) reveals a divergence of the mating type B locus.</title>
        <authorList>
            <consortium name="DOE Joint Genome Institute"/>
            <person name="Mujic A.B."/>
            <person name="Kuo A."/>
            <person name="Tritt A."/>
            <person name="Lipzen A."/>
            <person name="Chen C."/>
            <person name="Johnson J."/>
            <person name="Sharma A."/>
            <person name="Barry K."/>
            <person name="Grigoriev I.V."/>
            <person name="Spatafora J.W."/>
        </authorList>
    </citation>
    <scope>NUCLEOTIDE SEQUENCE [LARGE SCALE GENOMIC DNA]</scope>
    <source>
        <strain evidence="1 2">AM-OR11-026</strain>
    </source>
</reference>
<dbReference type="EMBL" id="KV448411">
    <property type="protein sequence ID" value="OAX36517.1"/>
    <property type="molecule type" value="Genomic_DNA"/>
</dbReference>
<keyword evidence="2" id="KW-1185">Reference proteome</keyword>
<sequence length="82" mass="9540">MLRRRAEWDDSQATESFSECGQQTHVLKIRGTQVATMSLPRRERRPLRSASAMYAEFISMSPKFKFYARRSQSLDNVVRQVG</sequence>
<dbReference type="Proteomes" id="UP000092154">
    <property type="component" value="Unassembled WGS sequence"/>
</dbReference>
<evidence type="ECO:0000313" key="2">
    <source>
        <dbReference type="Proteomes" id="UP000092154"/>
    </source>
</evidence>